<dbReference type="Pfam" id="PF00034">
    <property type="entry name" value="Cytochrom_C"/>
    <property type="match status" value="1"/>
</dbReference>
<reference evidence="7 8" key="1">
    <citation type="submission" date="2023-08" db="EMBL/GenBank/DDBJ databases">
        <title>Draft genome sequence of Algoriphagus confluentis.</title>
        <authorList>
            <person name="Takatani N."/>
            <person name="Hosokawa M."/>
            <person name="Sawabe T."/>
        </authorList>
    </citation>
    <scope>NUCLEOTIDE SEQUENCE [LARGE SCALE GENOMIC DNA]</scope>
    <source>
        <strain evidence="7 8">NBRC 111222</strain>
    </source>
</reference>
<dbReference type="InterPro" id="IPR009056">
    <property type="entry name" value="Cyt_c-like_dom"/>
</dbReference>
<keyword evidence="5" id="KW-1133">Transmembrane helix</keyword>
<feature type="domain" description="Cytochrome c" evidence="6">
    <location>
        <begin position="212"/>
        <end position="302"/>
    </location>
</feature>
<evidence type="ECO:0000256" key="2">
    <source>
        <dbReference type="ARBA" id="ARBA00022723"/>
    </source>
</evidence>
<evidence type="ECO:0000313" key="8">
    <source>
        <dbReference type="Proteomes" id="UP001338309"/>
    </source>
</evidence>
<protein>
    <recommendedName>
        <fullName evidence="6">Cytochrome c domain-containing protein</fullName>
    </recommendedName>
</protein>
<gene>
    <name evidence="7" type="ORF">Aconfl_23390</name>
</gene>
<name>A0ABQ6PP31_9BACT</name>
<keyword evidence="2 4" id="KW-0479">Metal-binding</keyword>
<sequence length="353" mass="38418">MTMKQPFVKLITLLVALLGLATALVGVVGLVVLLFFSGIQLPSLSSSPVSVAQAAFEIPAVRALMDSEGMWVAPDLSSLEGDPEAEKIKYGRALIANTAEYLGPNGKVKAISNGLNCQNCHLQAGTAPLGNNYGAVASTYPKVRARSGQSEDIPKRINDCLERSLNGQPLERDSKEMIAMVAYMEWLGKEVPKGEKPKGVGLYVVPLLERAADPVKGKLVYDNQCVSCHQADGQGIPRQDGLGYIYPPLWGKNSYNQGAGLFRLSRFAGYVKANMPLGATYQNPMLSDEEAWDVAAYVNSLERPSKDLSGDWPDISKKPMDHPFGPFADEFTEEQHKYGPFKPIQETKQKAVK</sequence>
<dbReference type="SUPFAM" id="SSF46626">
    <property type="entry name" value="Cytochrome c"/>
    <property type="match status" value="2"/>
</dbReference>
<evidence type="ECO:0000256" key="5">
    <source>
        <dbReference type="SAM" id="Phobius"/>
    </source>
</evidence>
<dbReference type="Pfam" id="PF21342">
    <property type="entry name" value="SoxA-TsdA_cyt-c"/>
    <property type="match status" value="1"/>
</dbReference>
<organism evidence="7 8">
    <name type="scientific">Algoriphagus confluentis</name>
    <dbReference type="NCBI Taxonomy" id="1697556"/>
    <lineage>
        <taxon>Bacteria</taxon>
        <taxon>Pseudomonadati</taxon>
        <taxon>Bacteroidota</taxon>
        <taxon>Cytophagia</taxon>
        <taxon>Cytophagales</taxon>
        <taxon>Cyclobacteriaceae</taxon>
        <taxon>Algoriphagus</taxon>
    </lineage>
</organism>
<comment type="caution">
    <text evidence="7">The sequence shown here is derived from an EMBL/GenBank/DDBJ whole genome shotgun (WGS) entry which is preliminary data.</text>
</comment>
<dbReference type="PROSITE" id="PS51007">
    <property type="entry name" value="CYTC"/>
    <property type="match status" value="1"/>
</dbReference>
<dbReference type="EMBL" id="BTPD01000007">
    <property type="protein sequence ID" value="GMQ29696.1"/>
    <property type="molecule type" value="Genomic_DNA"/>
</dbReference>
<keyword evidence="8" id="KW-1185">Reference proteome</keyword>
<dbReference type="PANTHER" id="PTHR35008">
    <property type="entry name" value="BLL4482 PROTEIN-RELATED"/>
    <property type="match status" value="1"/>
</dbReference>
<dbReference type="RefSeq" id="WP_420915602.1">
    <property type="nucleotide sequence ID" value="NZ_BTPD01000007.1"/>
</dbReference>
<dbReference type="InterPro" id="IPR051459">
    <property type="entry name" value="Cytochrome_c-type_DH"/>
</dbReference>
<accession>A0ABQ6PP31</accession>
<keyword evidence="5" id="KW-0812">Transmembrane</keyword>
<proteinExistence type="predicted"/>
<evidence type="ECO:0000313" key="7">
    <source>
        <dbReference type="EMBL" id="GMQ29696.1"/>
    </source>
</evidence>
<keyword evidence="1 4" id="KW-0349">Heme</keyword>
<evidence type="ECO:0000256" key="4">
    <source>
        <dbReference type="PROSITE-ProRule" id="PRU00433"/>
    </source>
</evidence>
<evidence type="ECO:0000256" key="1">
    <source>
        <dbReference type="ARBA" id="ARBA00022617"/>
    </source>
</evidence>
<keyword evidence="5" id="KW-0472">Membrane</keyword>
<evidence type="ECO:0000259" key="6">
    <source>
        <dbReference type="PROSITE" id="PS51007"/>
    </source>
</evidence>
<evidence type="ECO:0000256" key="3">
    <source>
        <dbReference type="ARBA" id="ARBA00023004"/>
    </source>
</evidence>
<dbReference type="Proteomes" id="UP001338309">
    <property type="component" value="Unassembled WGS sequence"/>
</dbReference>
<dbReference type="PANTHER" id="PTHR35008:SF9">
    <property type="entry name" value="CYTOCHROME C DOMAIN-CONTAINING PROTEIN"/>
    <property type="match status" value="1"/>
</dbReference>
<dbReference type="Gene3D" id="1.10.760.10">
    <property type="entry name" value="Cytochrome c-like domain"/>
    <property type="match status" value="2"/>
</dbReference>
<keyword evidence="3 4" id="KW-0408">Iron</keyword>
<feature type="transmembrane region" description="Helical" evidence="5">
    <location>
        <begin position="12"/>
        <end position="36"/>
    </location>
</feature>
<dbReference type="InterPro" id="IPR036909">
    <property type="entry name" value="Cyt_c-like_dom_sf"/>
</dbReference>